<accession>A0A6C0CHR7</accession>
<evidence type="ECO:0000256" key="1">
    <source>
        <dbReference type="SAM" id="MobiDB-lite"/>
    </source>
</evidence>
<feature type="compositionally biased region" description="Polar residues" evidence="1">
    <location>
        <begin position="43"/>
        <end position="62"/>
    </location>
</feature>
<dbReference type="AlphaFoldDB" id="A0A6C0CHR7"/>
<reference evidence="2" key="1">
    <citation type="journal article" date="2020" name="Nature">
        <title>Giant virus diversity and host interactions through global metagenomics.</title>
        <authorList>
            <person name="Schulz F."/>
            <person name="Roux S."/>
            <person name="Paez-Espino D."/>
            <person name="Jungbluth S."/>
            <person name="Walsh D.A."/>
            <person name="Denef V.J."/>
            <person name="McMahon K.D."/>
            <person name="Konstantinidis K.T."/>
            <person name="Eloe-Fadrosh E.A."/>
            <person name="Kyrpides N.C."/>
            <person name="Woyke T."/>
        </authorList>
    </citation>
    <scope>NUCLEOTIDE SEQUENCE</scope>
    <source>
        <strain evidence="2">GVMAG-M-3300020728-1</strain>
    </source>
</reference>
<proteinExistence type="predicted"/>
<sequence>MSNLAFVAILAGLAVVGYVLYSSREGFESSFVDRTNEKKTEQTRVSSYEQTTNNFKPTQSMPVNPPGIETPYRVNAWNSYVPA</sequence>
<dbReference type="EMBL" id="MN739407">
    <property type="protein sequence ID" value="QHT03199.1"/>
    <property type="molecule type" value="Genomic_DNA"/>
</dbReference>
<organism evidence="2">
    <name type="scientific">viral metagenome</name>
    <dbReference type="NCBI Taxonomy" id="1070528"/>
    <lineage>
        <taxon>unclassified sequences</taxon>
        <taxon>metagenomes</taxon>
        <taxon>organismal metagenomes</taxon>
    </lineage>
</organism>
<protein>
    <submittedName>
        <fullName evidence="2">Uncharacterized protein</fullName>
    </submittedName>
</protein>
<evidence type="ECO:0000313" key="2">
    <source>
        <dbReference type="EMBL" id="QHT03199.1"/>
    </source>
</evidence>
<name>A0A6C0CHR7_9ZZZZ</name>
<feature type="region of interest" description="Disordered" evidence="1">
    <location>
        <begin position="36"/>
        <end position="68"/>
    </location>
</feature>